<dbReference type="Proteomes" id="UP001244341">
    <property type="component" value="Chromosome 12b"/>
</dbReference>
<keyword evidence="4" id="KW-1185">Reference proteome</keyword>
<dbReference type="InterPro" id="IPR013721">
    <property type="entry name" value="STAG"/>
</dbReference>
<dbReference type="EMBL" id="CP126219">
    <property type="protein sequence ID" value="WIA21068.1"/>
    <property type="molecule type" value="Genomic_DNA"/>
</dbReference>
<evidence type="ECO:0000313" key="4">
    <source>
        <dbReference type="Proteomes" id="UP001244341"/>
    </source>
</evidence>
<protein>
    <recommendedName>
        <fullName evidence="2">SCD domain-containing protein</fullName>
    </recommendedName>
</protein>
<proteinExistence type="predicted"/>
<feature type="compositionally biased region" description="Low complexity" evidence="1">
    <location>
        <begin position="1406"/>
        <end position="1439"/>
    </location>
</feature>
<dbReference type="InterPro" id="IPR011989">
    <property type="entry name" value="ARM-like"/>
</dbReference>
<dbReference type="PANTHER" id="PTHR11199">
    <property type="entry name" value="STROMAL ANTIGEN"/>
    <property type="match status" value="1"/>
</dbReference>
<organism evidence="3 4">
    <name type="scientific">Tetradesmus obliquus</name>
    <name type="common">Green alga</name>
    <name type="synonym">Acutodesmus obliquus</name>
    <dbReference type="NCBI Taxonomy" id="3088"/>
    <lineage>
        <taxon>Eukaryota</taxon>
        <taxon>Viridiplantae</taxon>
        <taxon>Chlorophyta</taxon>
        <taxon>core chlorophytes</taxon>
        <taxon>Chlorophyceae</taxon>
        <taxon>CS clade</taxon>
        <taxon>Sphaeropleales</taxon>
        <taxon>Scenedesmaceae</taxon>
        <taxon>Tetradesmus</taxon>
    </lineage>
</organism>
<feature type="compositionally biased region" description="Low complexity" evidence="1">
    <location>
        <begin position="1328"/>
        <end position="1362"/>
    </location>
</feature>
<dbReference type="SUPFAM" id="SSF48371">
    <property type="entry name" value="ARM repeat"/>
    <property type="match status" value="1"/>
</dbReference>
<sequence>MARAKRAAKEAKSYKEVDDGYHDDGWDSSDDDQKKTAAAAGAKRRAPKPAERGDQHAAPARKRQHTLAANVDLHDLSLLDVILKHSNAIDKAVEEWIERYKDNRAAAAAELMTLLVQVAGCDQEVTEDEVEGGEVDRLASRLCEAVEDEGGVEVLRSARSGRGFAGHYCTFWDRLLRGLAAADLLYDDFELNDKLVRLVTALNISTVRSFRHAATLTASQLVSSWIAVSAGLTKSRELAKFQLDAEEKKKSKCGAGMNPAAVALRRTLDRCHARVEDLRNFRSVTFTGVFSHRFRDVDDGIRAIVIESIGRWIAELPTEFLADTYLKYLGWALSDKSPLVRGKAVVAISALYEDSENVPRLHEFAARFTTRFTELMSDIDEGVAAAALRLLAQLVQHGVLKHEAVSDVFAVLSQENAALRRAAAGLAVQLLEEHGRAAVSKAADALQATADAAAGRSKSAKGKAGSKGKAAAGQSAAAAAAAAMLQDPQQLQLAGMLAVMAGMSPQAGNVAAAEQSSQSTAGPGAVLPTLSLLRVVDLVDALWEHMPQVLGDVGALADCLADEGAGELRGRQGNANLAALLAGSVYRSVHPPATAAGRKGRGRAAPAGAAAAAGGIDAEAQQDVTVALSQKLPALLTQFQAEAAVAAPLLAIPPFLRLEQFLLSKQEEGYRALLQQADGLLQRHSHLPLVNEAAAVLVHASKNGPAALQEIGRQVLHSCCAASAAKLASAAAAVGKLLAAELAEGVADLATSPGEAPDALLSLLACLQRVRVLVTAGADELSRDKQVAKACQTLLQQSLAGRELGPEIMQLLLHTTNTSLLWQQRSAQHSAAAVPAFVQSRTNFMRVLEALFDSGAAEQLVRPQQLLQAGGGADVAAGYGGLGGSGLAGNEIPADLADQVAAGIPTLQDLAARLLLDHVFLAGSVTSLAGNAAAAEDGAGSSEAAAALAAAAPRLLPSMTLLNKLWRYCLSVLDREGPDEEALAAAEDDADDDDEDADEDLGGAADIDGWDVEVVRGITYEDLGGAADINGWDVKGAASRRAARRAARRELLLAAALRLALLRRSAVQGLVALVGFRAVPEPGFSWLLARLATLLEGRQPAIAATVRVMLQQLKASAPEAAPQHFLAALKMLYEEAAMQEEAGAEEQPGDSLQHCAAVSHRIASLYSGHNLSQGPLRGMFTSGIAWALEEPAARAAFLPTCLGPFAAKLAAAEACQVAGQLQQRLPAAEAALQGGEDEEAVEDLKDFLKALQDRAAGKKATRGVLKTVGRAAGGEASDDEDAEAAAEDDTAGAAAGKQGGKKKAAGRGRGIRFAADVGVQPDEEEEGAAAAAATAAGSRGRAGASAAGRKRAAAAGAAAGSSKRTRRQQQDADDEWDDTPAGLPEQQGSDSSGGWHTKRSSDASPAKQQRGGARGRQQQKGAWPAAAAAAVPALDAAAALEEEEDAIEEYEQAAAPVPRATGRQRAAGGARQAAAAPARSPRADLRLIDRDAGPLNTQSQSQGRPRQGKAAAAAAAAGTAAMAAGRGRRGAAAVPAVAGEEQLQEEEEEEQQQQYGEDEEMGDAEAAADLAADTDEEAEEDEQQQQDDDDDAEEDEEEEEQQQQLYAGSEEGDAYDNDDNVDEQQQPAASQFSEPLQSLNLVMEDLEDEEDDAEGGLAVDEPPPTRRQGRRRR</sequence>
<accession>A0ABY8UK64</accession>
<feature type="compositionally biased region" description="Basic and acidic residues" evidence="1">
    <location>
        <begin position="1481"/>
        <end position="1492"/>
    </location>
</feature>
<dbReference type="InterPro" id="IPR039662">
    <property type="entry name" value="Cohesin_Scc3/SA"/>
</dbReference>
<dbReference type="InterPro" id="IPR056396">
    <property type="entry name" value="HEAT_SCC3-SA"/>
</dbReference>
<feature type="compositionally biased region" description="Basic and acidic residues" evidence="1">
    <location>
        <begin position="7"/>
        <end position="35"/>
    </location>
</feature>
<dbReference type="InterPro" id="IPR020839">
    <property type="entry name" value="SCD"/>
</dbReference>
<feature type="compositionally biased region" description="Acidic residues" evidence="1">
    <location>
        <begin position="980"/>
        <end position="1001"/>
    </location>
</feature>
<reference evidence="3 4" key="1">
    <citation type="submission" date="2023-05" db="EMBL/GenBank/DDBJ databases">
        <title>A 100% complete, gapless, phased diploid assembly of the Scenedesmus obliquus UTEX 3031 genome.</title>
        <authorList>
            <person name="Biondi T.C."/>
            <person name="Hanschen E.R."/>
            <person name="Kwon T."/>
            <person name="Eng W."/>
            <person name="Kruse C.P.S."/>
            <person name="Koehler S.I."/>
            <person name="Kunde Y."/>
            <person name="Gleasner C.D."/>
            <person name="You Mak K.T."/>
            <person name="Polle J."/>
            <person name="Hovde B.T."/>
            <person name="Starkenburg S.R."/>
        </authorList>
    </citation>
    <scope>NUCLEOTIDE SEQUENCE [LARGE SCALE GENOMIC DNA]</scope>
    <source>
        <strain evidence="3 4">DOE0152z</strain>
    </source>
</reference>
<dbReference type="Pfam" id="PF08514">
    <property type="entry name" value="STAG"/>
    <property type="match status" value="1"/>
</dbReference>
<gene>
    <name evidence="3" type="ORF">OEZ85_005389</name>
</gene>
<feature type="compositionally biased region" description="Low complexity" evidence="1">
    <location>
        <begin position="1452"/>
        <end position="1480"/>
    </location>
</feature>
<evidence type="ECO:0000313" key="3">
    <source>
        <dbReference type="EMBL" id="WIA21068.1"/>
    </source>
</evidence>
<feature type="compositionally biased region" description="Basic residues" evidence="1">
    <location>
        <begin position="1299"/>
        <end position="1310"/>
    </location>
</feature>
<feature type="compositionally biased region" description="Acidic residues" evidence="1">
    <location>
        <begin position="1440"/>
        <end position="1451"/>
    </location>
</feature>
<dbReference type="Gene3D" id="1.25.10.10">
    <property type="entry name" value="Leucine-rich Repeat Variant"/>
    <property type="match status" value="1"/>
</dbReference>
<feature type="compositionally biased region" description="Acidic residues" evidence="1">
    <location>
        <begin position="1572"/>
        <end position="1601"/>
    </location>
</feature>
<dbReference type="InterPro" id="IPR016024">
    <property type="entry name" value="ARM-type_fold"/>
</dbReference>
<feature type="compositionally biased region" description="Acidic residues" evidence="1">
    <location>
        <begin position="1276"/>
        <end position="1290"/>
    </location>
</feature>
<feature type="domain" description="SCD" evidence="2">
    <location>
        <begin position="290"/>
        <end position="375"/>
    </location>
</feature>
<dbReference type="Pfam" id="PF21581">
    <property type="entry name" value="SCD"/>
    <property type="match status" value="1"/>
</dbReference>
<dbReference type="PANTHER" id="PTHR11199:SF0">
    <property type="entry name" value="LD34181P-RELATED"/>
    <property type="match status" value="1"/>
</dbReference>
<feature type="region of interest" description="Disordered" evidence="1">
    <location>
        <begin position="1271"/>
        <end position="1673"/>
    </location>
</feature>
<dbReference type="PROSITE" id="PS51425">
    <property type="entry name" value="SCD"/>
    <property type="match status" value="1"/>
</dbReference>
<feature type="compositionally biased region" description="Acidic residues" evidence="1">
    <location>
        <begin position="1644"/>
        <end position="1654"/>
    </location>
</feature>
<evidence type="ECO:0000256" key="1">
    <source>
        <dbReference type="SAM" id="MobiDB-lite"/>
    </source>
</evidence>
<dbReference type="Pfam" id="PF24571">
    <property type="entry name" value="HEAT_SCC3-SA"/>
    <property type="match status" value="1"/>
</dbReference>
<evidence type="ECO:0000259" key="2">
    <source>
        <dbReference type="PROSITE" id="PS51425"/>
    </source>
</evidence>
<feature type="compositionally biased region" description="Acidic residues" evidence="1">
    <location>
        <begin position="1610"/>
        <end position="1622"/>
    </location>
</feature>
<feature type="compositionally biased region" description="Low complexity" evidence="1">
    <location>
        <begin position="1503"/>
        <end position="1541"/>
    </location>
</feature>
<name>A0ABY8UK64_TETOB</name>
<feature type="region of interest" description="Disordered" evidence="1">
    <location>
        <begin position="980"/>
        <end position="1004"/>
    </location>
</feature>
<feature type="compositionally biased region" description="Polar residues" evidence="1">
    <location>
        <begin position="1623"/>
        <end position="1640"/>
    </location>
</feature>
<feature type="compositionally biased region" description="Acidic residues" evidence="1">
    <location>
        <begin position="1542"/>
        <end position="1563"/>
    </location>
</feature>
<feature type="region of interest" description="Disordered" evidence="1">
    <location>
        <begin position="1"/>
        <end position="63"/>
    </location>
</feature>